<dbReference type="EMBL" id="KZ110592">
    <property type="protein sequence ID" value="OSX65729.1"/>
    <property type="molecule type" value="Genomic_DNA"/>
</dbReference>
<gene>
    <name evidence="2" type="ORF">POSPLADRAFT_1038355</name>
</gene>
<feature type="region of interest" description="Disordered" evidence="1">
    <location>
        <begin position="1"/>
        <end position="23"/>
    </location>
</feature>
<dbReference type="Proteomes" id="UP000194127">
    <property type="component" value="Unassembled WGS sequence"/>
</dbReference>
<sequence length="85" mass="9760">MRTRKQYLRDPSGHGRQAPERRTKRRMAFLHVNDTRLIRGLLVESVVCINTARESRGSCGALSILQHLFLSLRQRHTAKALQHAS</sequence>
<feature type="compositionally biased region" description="Basic and acidic residues" evidence="1">
    <location>
        <begin position="7"/>
        <end position="21"/>
    </location>
</feature>
<accession>A0A1X6NAQ7</accession>
<dbReference type="AlphaFoldDB" id="A0A1X6NAQ7"/>
<organism evidence="2 3">
    <name type="scientific">Postia placenta MAD-698-R-SB12</name>
    <dbReference type="NCBI Taxonomy" id="670580"/>
    <lineage>
        <taxon>Eukaryota</taxon>
        <taxon>Fungi</taxon>
        <taxon>Dikarya</taxon>
        <taxon>Basidiomycota</taxon>
        <taxon>Agaricomycotina</taxon>
        <taxon>Agaricomycetes</taxon>
        <taxon>Polyporales</taxon>
        <taxon>Adustoporiaceae</taxon>
        <taxon>Rhodonia</taxon>
    </lineage>
</organism>
<evidence type="ECO:0000256" key="1">
    <source>
        <dbReference type="SAM" id="MobiDB-lite"/>
    </source>
</evidence>
<protein>
    <submittedName>
        <fullName evidence="2">Uncharacterized protein</fullName>
    </submittedName>
</protein>
<name>A0A1X6NAQ7_9APHY</name>
<proteinExistence type="predicted"/>
<evidence type="ECO:0000313" key="3">
    <source>
        <dbReference type="Proteomes" id="UP000194127"/>
    </source>
</evidence>
<reference evidence="2 3" key="1">
    <citation type="submission" date="2017-04" db="EMBL/GenBank/DDBJ databases">
        <title>Genome Sequence of the Model Brown-Rot Fungus Postia placenta SB12.</title>
        <authorList>
            <consortium name="DOE Joint Genome Institute"/>
            <person name="Gaskell J."/>
            <person name="Kersten P."/>
            <person name="Larrondo L.F."/>
            <person name="Canessa P."/>
            <person name="Martinez D."/>
            <person name="Hibbett D."/>
            <person name="Schmoll M."/>
            <person name="Kubicek C.P."/>
            <person name="Martinez A.T."/>
            <person name="Yadav J."/>
            <person name="Master E."/>
            <person name="Magnuson J.K."/>
            <person name="James T."/>
            <person name="Yaver D."/>
            <person name="Berka R."/>
            <person name="Labutti K."/>
            <person name="Lipzen A."/>
            <person name="Aerts A."/>
            <person name="Barry K."/>
            <person name="Henrissat B."/>
            <person name="Blanchette R."/>
            <person name="Grigoriev I."/>
            <person name="Cullen D."/>
        </authorList>
    </citation>
    <scope>NUCLEOTIDE SEQUENCE [LARGE SCALE GENOMIC DNA]</scope>
    <source>
        <strain evidence="2 3">MAD-698-R-SB12</strain>
    </source>
</reference>
<dbReference type="RefSeq" id="XP_024342523.1">
    <property type="nucleotide sequence ID" value="XM_024477375.1"/>
</dbReference>
<dbReference type="GeneID" id="36322325"/>
<evidence type="ECO:0000313" key="2">
    <source>
        <dbReference type="EMBL" id="OSX65729.1"/>
    </source>
</evidence>
<keyword evidence="3" id="KW-1185">Reference proteome</keyword>